<proteinExistence type="predicted"/>
<keyword evidence="1" id="KW-0472">Membrane</keyword>
<comment type="caution">
    <text evidence="2">The sequence shown here is derived from an EMBL/GenBank/DDBJ whole genome shotgun (WGS) entry which is preliminary data.</text>
</comment>
<keyword evidence="1" id="KW-1133">Transmembrane helix</keyword>
<dbReference type="Proteomes" id="UP000276133">
    <property type="component" value="Unassembled WGS sequence"/>
</dbReference>
<keyword evidence="3" id="KW-1185">Reference proteome</keyword>
<dbReference type="EMBL" id="REGN01006095">
    <property type="protein sequence ID" value="RNA10913.1"/>
    <property type="molecule type" value="Genomic_DNA"/>
</dbReference>
<accession>A0A3M7QI41</accession>
<protein>
    <submittedName>
        <fullName evidence="2">Uncharacterized protein</fullName>
    </submittedName>
</protein>
<gene>
    <name evidence="2" type="ORF">BpHYR1_043324</name>
</gene>
<keyword evidence="1" id="KW-0812">Transmembrane</keyword>
<sequence length="83" mass="10035">MKHEIKEKAKNCLNFFIYYKIIHGWFLSIKKKYQRIEEALAIRLPILAILFNCFVNLKLALIQNFKNPFEAILFVRFKKQTKD</sequence>
<name>A0A3M7QI41_BRAPC</name>
<reference evidence="2 3" key="1">
    <citation type="journal article" date="2018" name="Sci. Rep.">
        <title>Genomic signatures of local adaptation to the degree of environmental predictability in rotifers.</title>
        <authorList>
            <person name="Franch-Gras L."/>
            <person name="Hahn C."/>
            <person name="Garcia-Roger E.M."/>
            <person name="Carmona M.J."/>
            <person name="Serra M."/>
            <person name="Gomez A."/>
        </authorList>
    </citation>
    <scope>NUCLEOTIDE SEQUENCE [LARGE SCALE GENOMIC DNA]</scope>
    <source>
        <strain evidence="2">HYR1</strain>
    </source>
</reference>
<dbReference type="AlphaFoldDB" id="A0A3M7QI41"/>
<feature type="transmembrane region" description="Helical" evidence="1">
    <location>
        <begin position="12"/>
        <end position="29"/>
    </location>
</feature>
<evidence type="ECO:0000313" key="2">
    <source>
        <dbReference type="EMBL" id="RNA10913.1"/>
    </source>
</evidence>
<evidence type="ECO:0000256" key="1">
    <source>
        <dbReference type="SAM" id="Phobius"/>
    </source>
</evidence>
<evidence type="ECO:0000313" key="3">
    <source>
        <dbReference type="Proteomes" id="UP000276133"/>
    </source>
</evidence>
<feature type="transmembrane region" description="Helical" evidence="1">
    <location>
        <begin position="41"/>
        <end position="61"/>
    </location>
</feature>
<organism evidence="2 3">
    <name type="scientific">Brachionus plicatilis</name>
    <name type="common">Marine rotifer</name>
    <name type="synonym">Brachionus muelleri</name>
    <dbReference type="NCBI Taxonomy" id="10195"/>
    <lineage>
        <taxon>Eukaryota</taxon>
        <taxon>Metazoa</taxon>
        <taxon>Spiralia</taxon>
        <taxon>Gnathifera</taxon>
        <taxon>Rotifera</taxon>
        <taxon>Eurotatoria</taxon>
        <taxon>Monogononta</taxon>
        <taxon>Pseudotrocha</taxon>
        <taxon>Ploima</taxon>
        <taxon>Brachionidae</taxon>
        <taxon>Brachionus</taxon>
    </lineage>
</organism>